<evidence type="ECO:0000256" key="2">
    <source>
        <dbReference type="ARBA" id="ARBA00022729"/>
    </source>
</evidence>
<comment type="caution">
    <text evidence="5">The sequence shown here is derived from an EMBL/GenBank/DDBJ whole genome shotgun (WGS) entry which is preliminary data.</text>
</comment>
<keyword evidence="3 5" id="KW-0378">Hydrolase</keyword>
<dbReference type="RefSeq" id="WP_072713595.1">
    <property type="nucleotide sequence ID" value="NZ_QRCM01000001.1"/>
</dbReference>
<dbReference type="AlphaFoldDB" id="A0A6P2CFE1"/>
<dbReference type="InterPro" id="IPR029058">
    <property type="entry name" value="AB_hydrolase_fold"/>
</dbReference>
<feature type="domain" description="AB hydrolase-1" evidence="4">
    <location>
        <begin position="90"/>
        <end position="471"/>
    </location>
</feature>
<dbReference type="Gene3D" id="3.40.50.1820">
    <property type="entry name" value="alpha/beta hydrolase"/>
    <property type="match status" value="1"/>
</dbReference>
<reference evidence="5 6" key="1">
    <citation type="submission" date="2018-07" db="EMBL/GenBank/DDBJ databases">
        <title>Genome sequence of Rhodococcus rhodnii ATCC 35071 from Rhodnius prolixus.</title>
        <authorList>
            <person name="Patel V."/>
            <person name="Vogel K.J."/>
        </authorList>
    </citation>
    <scope>NUCLEOTIDE SEQUENCE [LARGE SCALE GENOMIC DNA]</scope>
    <source>
        <strain evidence="5 6">ATCC 35071</strain>
    </source>
</reference>
<evidence type="ECO:0000256" key="3">
    <source>
        <dbReference type="ARBA" id="ARBA00022801"/>
    </source>
</evidence>
<sequence length="501" mass="52815">MLALLLGTTACTAGTDDESPPDLTGFYEQELSWEACADYATTPTESELYTAASAARCARLTVPLDYSAPDGETASIAVMRIGARGESRGPLITNPGGPGGSGLMSTILSYGGLADSRITENFDMVGFDPRGVGASTPAIECFTDAERDRIPALGSQGTTTPFTGDDARALADRCAERSGGPEVLAHVGTRDAARDMDMLRAALGQEQTNYLGQSYGTRLGAVYAEQFPTRVRAMILDGAVDSAAGTFERRVGAYAGFQEAFDSMAAFCATEGDCPLGDDPSRATEVFSDLVQPLRDNPIPALGAELTFDSAVGGVIAGLYSPTAWPRIIAGVDEVRAGRGDELLQLSYDFSLRDPSGAWTNQNEANYAINCMDEERLTPSESGDLRAATFRDAPFMDPGVDVTRDVHDGCESWPVQPTLGYPYAQDIEGLPETLVVAFTADPTTPYEGGRTFAENLGASLLTVRGSGHTVVMAGTNPCVDEMAADYLIDLTTPPPGATCES</sequence>
<evidence type="ECO:0000313" key="5">
    <source>
        <dbReference type="EMBL" id="TXG91163.1"/>
    </source>
</evidence>
<dbReference type="EMBL" id="QRCM01000001">
    <property type="protein sequence ID" value="TXG91163.1"/>
    <property type="molecule type" value="Genomic_DNA"/>
</dbReference>
<dbReference type="SUPFAM" id="SSF53474">
    <property type="entry name" value="alpha/beta-Hydrolases"/>
    <property type="match status" value="1"/>
</dbReference>
<protein>
    <submittedName>
        <fullName evidence="5">Alpha/beta hydrolase</fullName>
    </submittedName>
</protein>
<organism evidence="5 6">
    <name type="scientific">Rhodococcus rhodnii</name>
    <dbReference type="NCBI Taxonomy" id="38312"/>
    <lineage>
        <taxon>Bacteria</taxon>
        <taxon>Bacillati</taxon>
        <taxon>Actinomycetota</taxon>
        <taxon>Actinomycetes</taxon>
        <taxon>Mycobacteriales</taxon>
        <taxon>Nocardiaceae</taxon>
        <taxon>Rhodococcus</taxon>
    </lineage>
</organism>
<dbReference type="GO" id="GO:0016787">
    <property type="term" value="F:hydrolase activity"/>
    <property type="evidence" value="ECO:0007669"/>
    <property type="project" value="UniProtKB-KW"/>
</dbReference>
<dbReference type="InterPro" id="IPR051601">
    <property type="entry name" value="Serine_prot/Carboxylest_S33"/>
</dbReference>
<dbReference type="PANTHER" id="PTHR43248">
    <property type="entry name" value="2-SUCCINYL-6-HYDROXY-2,4-CYCLOHEXADIENE-1-CARBOXYLATE SYNTHASE"/>
    <property type="match status" value="1"/>
</dbReference>
<proteinExistence type="inferred from homology"/>
<evidence type="ECO:0000313" key="6">
    <source>
        <dbReference type="Proteomes" id="UP000471120"/>
    </source>
</evidence>
<name>A0A6P2CFE1_9NOCA</name>
<accession>A0A6P2CFE1</accession>
<comment type="similarity">
    <text evidence="1">Belongs to the peptidase S33 family.</text>
</comment>
<gene>
    <name evidence="5" type="ORF">DW322_14225</name>
</gene>
<dbReference type="Pfam" id="PF00561">
    <property type="entry name" value="Abhydrolase_1"/>
    <property type="match status" value="1"/>
</dbReference>
<dbReference type="Proteomes" id="UP000471120">
    <property type="component" value="Unassembled WGS sequence"/>
</dbReference>
<dbReference type="PANTHER" id="PTHR43248:SF29">
    <property type="entry name" value="TRIPEPTIDYL AMINOPEPTIDASE"/>
    <property type="match status" value="1"/>
</dbReference>
<evidence type="ECO:0000259" key="4">
    <source>
        <dbReference type="Pfam" id="PF00561"/>
    </source>
</evidence>
<keyword evidence="2" id="KW-0732">Signal</keyword>
<dbReference type="InterPro" id="IPR000073">
    <property type="entry name" value="AB_hydrolase_1"/>
</dbReference>
<evidence type="ECO:0000256" key="1">
    <source>
        <dbReference type="ARBA" id="ARBA00010088"/>
    </source>
</evidence>